<dbReference type="RefSeq" id="XP_033660464.1">
    <property type="nucleotide sequence ID" value="XM_033818952.1"/>
</dbReference>
<dbReference type="EMBL" id="ML993635">
    <property type="protein sequence ID" value="KAF2159575.1"/>
    <property type="molecule type" value="Genomic_DNA"/>
</dbReference>
<dbReference type="AlphaFoldDB" id="A0A6A6BXZ0"/>
<dbReference type="PANTHER" id="PTHR33365">
    <property type="entry name" value="YALI0B05434P"/>
    <property type="match status" value="1"/>
</dbReference>
<keyword evidence="3" id="KW-1185">Reference proteome</keyword>
<dbReference type="PANTHER" id="PTHR33365:SF13">
    <property type="entry name" value="TAT PATHWAY SIGNAL SEQUENCE"/>
    <property type="match status" value="1"/>
</dbReference>
<evidence type="ECO:0000313" key="3">
    <source>
        <dbReference type="Proteomes" id="UP000799537"/>
    </source>
</evidence>
<dbReference type="Proteomes" id="UP000799537">
    <property type="component" value="Unassembled WGS sequence"/>
</dbReference>
<evidence type="ECO:0000256" key="1">
    <source>
        <dbReference type="ARBA" id="ARBA00035112"/>
    </source>
</evidence>
<name>A0A6A6BXZ0_ZASCE</name>
<accession>A0A6A6BXZ0</accession>
<dbReference type="OrthoDB" id="3687641at2759"/>
<dbReference type="GO" id="GO:0043386">
    <property type="term" value="P:mycotoxin biosynthetic process"/>
    <property type="evidence" value="ECO:0007669"/>
    <property type="project" value="InterPro"/>
</dbReference>
<protein>
    <submittedName>
        <fullName evidence="2">Uncharacterized protein</fullName>
    </submittedName>
</protein>
<proteinExistence type="inferred from homology"/>
<dbReference type="InterPro" id="IPR021765">
    <property type="entry name" value="UstYa-like"/>
</dbReference>
<dbReference type="GeneID" id="54572224"/>
<reference evidence="2" key="1">
    <citation type="journal article" date="2020" name="Stud. Mycol.">
        <title>101 Dothideomycetes genomes: a test case for predicting lifestyles and emergence of pathogens.</title>
        <authorList>
            <person name="Haridas S."/>
            <person name="Albert R."/>
            <person name="Binder M."/>
            <person name="Bloem J."/>
            <person name="Labutti K."/>
            <person name="Salamov A."/>
            <person name="Andreopoulos B."/>
            <person name="Baker S."/>
            <person name="Barry K."/>
            <person name="Bills G."/>
            <person name="Bluhm B."/>
            <person name="Cannon C."/>
            <person name="Castanera R."/>
            <person name="Culley D."/>
            <person name="Daum C."/>
            <person name="Ezra D."/>
            <person name="Gonzalez J."/>
            <person name="Henrissat B."/>
            <person name="Kuo A."/>
            <person name="Liang C."/>
            <person name="Lipzen A."/>
            <person name="Lutzoni F."/>
            <person name="Magnuson J."/>
            <person name="Mondo S."/>
            <person name="Nolan M."/>
            <person name="Ohm R."/>
            <person name="Pangilinan J."/>
            <person name="Park H.-J."/>
            <person name="Ramirez L."/>
            <person name="Alfaro M."/>
            <person name="Sun H."/>
            <person name="Tritt A."/>
            <person name="Yoshinaga Y."/>
            <person name="Zwiers L.-H."/>
            <person name="Turgeon B."/>
            <person name="Goodwin S."/>
            <person name="Spatafora J."/>
            <person name="Crous P."/>
            <person name="Grigoriev I."/>
        </authorList>
    </citation>
    <scope>NUCLEOTIDE SEQUENCE</scope>
    <source>
        <strain evidence="2">ATCC 36951</strain>
    </source>
</reference>
<sequence>MKDVQLQYRPVRFNGSFIDKPIYLQDPSPEVDQAWSDLGIDFRTTIVPEDRGKDAGIDSSAVKVRADQGGGYLTNIEVLHHLHCLNMIRQTLPWNVDYYRDQSAGVHENSEPIVRLHVDHCMDIVRQQLQCSSDVGTFGQRWIQREGKALNVFPIFDTIHMCRNFDDILEWAKNHQSFDGARAEVRDTDMIMDHYT</sequence>
<organism evidence="2 3">
    <name type="scientific">Zasmidium cellare ATCC 36951</name>
    <dbReference type="NCBI Taxonomy" id="1080233"/>
    <lineage>
        <taxon>Eukaryota</taxon>
        <taxon>Fungi</taxon>
        <taxon>Dikarya</taxon>
        <taxon>Ascomycota</taxon>
        <taxon>Pezizomycotina</taxon>
        <taxon>Dothideomycetes</taxon>
        <taxon>Dothideomycetidae</taxon>
        <taxon>Mycosphaerellales</taxon>
        <taxon>Mycosphaerellaceae</taxon>
        <taxon>Zasmidium</taxon>
    </lineage>
</organism>
<gene>
    <name evidence="2" type="ORF">M409DRAFT_70899</name>
</gene>
<comment type="similarity">
    <text evidence="1">Belongs to the ustYa family.</text>
</comment>
<evidence type="ECO:0000313" key="2">
    <source>
        <dbReference type="EMBL" id="KAF2159575.1"/>
    </source>
</evidence>
<dbReference type="Pfam" id="PF11807">
    <property type="entry name" value="UstYa"/>
    <property type="match status" value="1"/>
</dbReference>